<dbReference type="OrthoDB" id="5086500at2759"/>
<evidence type="ECO:0000256" key="7">
    <source>
        <dbReference type="SAM" id="MobiDB-lite"/>
    </source>
</evidence>
<accession>A0A9P4V5U5</accession>
<dbReference type="GO" id="GO:0005783">
    <property type="term" value="C:endoplasmic reticulum"/>
    <property type="evidence" value="ECO:0007669"/>
    <property type="project" value="UniProtKB-SubCell"/>
</dbReference>
<dbReference type="SUPFAM" id="SSF52540">
    <property type="entry name" value="P-loop containing nucleoside triphosphate hydrolases"/>
    <property type="match status" value="1"/>
</dbReference>
<sequence length="708" mass="80404">MSLILQRSSECRFSLRSCFTDGPSICFIHGLTGDAQSTWTAHNTDTKEDIFWPTKYLADQTLSDGTRFPKARILLFGYETEINSLCWLTERTLYHHGHHLLKSLTKLREKCKHRPLLFVAHSLGGLLVKSALIFASDIGNSTVTEEREIYHSTIGIVSFGTPQIFAGNAPLTDMIARLCQLPDHIPQFEDYGSTGWQSDVKTLQTRLNKYKPIAKEIPEVFCYESISNTRSLEQTVPSPFRKGAVHDLCVAVPIDADHADLCKFRTRSREFRKIRNSIQVFYDKSHAVLRRRRTGPLETPNSITSLSSIISRRKFTLKPSLPSRVDFVSGKGPKSRESLLAELENQLTRIRRAVLTGSPGNGKTTLASEFAHRSQEGRTKVQTSSVLWLDAGSDHALQASFMKIFWKLREYCFPYDDAQPINSGQVTENPGQPKERRQPGKDIDQPGKEDTYYALRQALDSVQENDDGIPRTEEDRRFVMRFILDWLYFPGNETWLLVYDDVEDSEAPYLQDYLPQKADRGYVIFTSRRDHKNPLELRDGEIELGPFRRVQSDSSSTAGNGPGYGSHEAATHPTAQDRSFVPPGYEQEPYYRDEPSFFGPDSPPESTPVTVERSLKFPPIRVGSFDREESLKYMETVYDHSQPLSVGNELSRRQTFNEVAEKYCDNPSDITYRIGSAFDESSADPVQQVEKDLRSGDHYEEIPAGYAE</sequence>
<dbReference type="InterPro" id="IPR029058">
    <property type="entry name" value="AB_hydrolase_fold"/>
</dbReference>
<organism evidence="8 9">
    <name type="scientific">Polyplosphaeria fusca</name>
    <dbReference type="NCBI Taxonomy" id="682080"/>
    <lineage>
        <taxon>Eukaryota</taxon>
        <taxon>Fungi</taxon>
        <taxon>Dikarya</taxon>
        <taxon>Ascomycota</taxon>
        <taxon>Pezizomycotina</taxon>
        <taxon>Dothideomycetes</taxon>
        <taxon>Pleosporomycetidae</taxon>
        <taxon>Pleosporales</taxon>
        <taxon>Tetraplosphaeriaceae</taxon>
        <taxon>Polyplosphaeria</taxon>
    </lineage>
</organism>
<evidence type="ECO:0000256" key="1">
    <source>
        <dbReference type="ARBA" id="ARBA00004173"/>
    </source>
</evidence>
<dbReference type="InterPro" id="IPR027417">
    <property type="entry name" value="P-loop_NTPase"/>
</dbReference>
<evidence type="ECO:0000256" key="2">
    <source>
        <dbReference type="ARBA" id="ARBA00004240"/>
    </source>
</evidence>
<dbReference type="GO" id="GO:0016020">
    <property type="term" value="C:membrane"/>
    <property type="evidence" value="ECO:0007669"/>
    <property type="project" value="UniProtKB-SubCell"/>
</dbReference>
<name>A0A9P4V5U5_9PLEO</name>
<dbReference type="PANTHER" id="PTHR48182:SF2">
    <property type="entry name" value="PROTEIN SERAC1"/>
    <property type="match status" value="1"/>
</dbReference>
<comment type="caution">
    <text evidence="8">The sequence shown here is derived from an EMBL/GenBank/DDBJ whole genome shotgun (WGS) entry which is preliminary data.</text>
</comment>
<evidence type="ECO:0000313" key="8">
    <source>
        <dbReference type="EMBL" id="KAF2741042.1"/>
    </source>
</evidence>
<keyword evidence="9" id="KW-1185">Reference proteome</keyword>
<dbReference type="GO" id="GO:0005739">
    <property type="term" value="C:mitochondrion"/>
    <property type="evidence" value="ECO:0007669"/>
    <property type="project" value="UniProtKB-SubCell"/>
</dbReference>
<dbReference type="PANTHER" id="PTHR48182">
    <property type="entry name" value="PROTEIN SERAC1"/>
    <property type="match status" value="1"/>
</dbReference>
<proteinExistence type="predicted"/>
<feature type="compositionally biased region" description="Basic and acidic residues" evidence="7">
    <location>
        <begin position="433"/>
        <end position="447"/>
    </location>
</feature>
<comment type="subcellular location">
    <subcellularLocation>
        <location evidence="2">Endoplasmic reticulum</location>
    </subcellularLocation>
    <subcellularLocation>
        <location evidence="3">Membrane</location>
    </subcellularLocation>
    <subcellularLocation>
        <location evidence="1">Mitochondrion</location>
    </subcellularLocation>
</comment>
<feature type="compositionally biased region" description="Basic and acidic residues" evidence="7">
    <location>
        <begin position="689"/>
        <end position="701"/>
    </location>
</feature>
<dbReference type="Gene3D" id="3.40.50.1820">
    <property type="entry name" value="alpha/beta hydrolase"/>
    <property type="match status" value="1"/>
</dbReference>
<gene>
    <name evidence="8" type="ORF">EJ04DRAFT_112741</name>
</gene>
<feature type="region of interest" description="Disordered" evidence="7">
    <location>
        <begin position="422"/>
        <end position="447"/>
    </location>
</feature>
<keyword evidence="4" id="KW-0256">Endoplasmic reticulum</keyword>
<dbReference type="SUPFAM" id="SSF53474">
    <property type="entry name" value="alpha/beta-Hydrolases"/>
    <property type="match status" value="1"/>
</dbReference>
<dbReference type="Gene3D" id="3.40.50.300">
    <property type="entry name" value="P-loop containing nucleotide triphosphate hydrolases"/>
    <property type="match status" value="1"/>
</dbReference>
<evidence type="ECO:0000256" key="4">
    <source>
        <dbReference type="ARBA" id="ARBA00022824"/>
    </source>
</evidence>
<feature type="region of interest" description="Disordered" evidence="7">
    <location>
        <begin position="679"/>
        <end position="708"/>
    </location>
</feature>
<dbReference type="InterPro" id="IPR052374">
    <property type="entry name" value="SERAC1"/>
</dbReference>
<keyword evidence="5" id="KW-0496">Mitochondrion</keyword>
<evidence type="ECO:0000256" key="5">
    <source>
        <dbReference type="ARBA" id="ARBA00023128"/>
    </source>
</evidence>
<evidence type="ECO:0000256" key="6">
    <source>
        <dbReference type="ARBA" id="ARBA00023136"/>
    </source>
</evidence>
<evidence type="ECO:0000313" key="9">
    <source>
        <dbReference type="Proteomes" id="UP000799444"/>
    </source>
</evidence>
<dbReference type="EMBL" id="ML996098">
    <property type="protein sequence ID" value="KAF2741042.1"/>
    <property type="molecule type" value="Genomic_DNA"/>
</dbReference>
<protein>
    <submittedName>
        <fullName evidence="8">Uncharacterized protein</fullName>
    </submittedName>
</protein>
<feature type="region of interest" description="Disordered" evidence="7">
    <location>
        <begin position="536"/>
        <end position="612"/>
    </location>
</feature>
<keyword evidence="6" id="KW-0472">Membrane</keyword>
<dbReference type="Proteomes" id="UP000799444">
    <property type="component" value="Unassembled WGS sequence"/>
</dbReference>
<dbReference type="AlphaFoldDB" id="A0A9P4V5U5"/>
<reference evidence="8" key="1">
    <citation type="journal article" date="2020" name="Stud. Mycol.">
        <title>101 Dothideomycetes genomes: a test case for predicting lifestyles and emergence of pathogens.</title>
        <authorList>
            <person name="Haridas S."/>
            <person name="Albert R."/>
            <person name="Binder M."/>
            <person name="Bloem J."/>
            <person name="Labutti K."/>
            <person name="Salamov A."/>
            <person name="Andreopoulos B."/>
            <person name="Baker S."/>
            <person name="Barry K."/>
            <person name="Bills G."/>
            <person name="Bluhm B."/>
            <person name="Cannon C."/>
            <person name="Castanera R."/>
            <person name="Culley D."/>
            <person name="Daum C."/>
            <person name="Ezra D."/>
            <person name="Gonzalez J."/>
            <person name="Henrissat B."/>
            <person name="Kuo A."/>
            <person name="Liang C."/>
            <person name="Lipzen A."/>
            <person name="Lutzoni F."/>
            <person name="Magnuson J."/>
            <person name="Mondo S."/>
            <person name="Nolan M."/>
            <person name="Ohm R."/>
            <person name="Pangilinan J."/>
            <person name="Park H.-J."/>
            <person name="Ramirez L."/>
            <person name="Alfaro M."/>
            <person name="Sun H."/>
            <person name="Tritt A."/>
            <person name="Yoshinaga Y."/>
            <person name="Zwiers L.-H."/>
            <person name="Turgeon B."/>
            <person name="Goodwin S."/>
            <person name="Spatafora J."/>
            <person name="Crous P."/>
            <person name="Grigoriev I."/>
        </authorList>
    </citation>
    <scope>NUCLEOTIDE SEQUENCE</scope>
    <source>
        <strain evidence="8">CBS 125425</strain>
    </source>
</reference>
<evidence type="ECO:0000256" key="3">
    <source>
        <dbReference type="ARBA" id="ARBA00004370"/>
    </source>
</evidence>